<feature type="compositionally biased region" description="Low complexity" evidence="1">
    <location>
        <begin position="1"/>
        <end position="19"/>
    </location>
</feature>
<proteinExistence type="predicted"/>
<evidence type="ECO:0000256" key="1">
    <source>
        <dbReference type="SAM" id="MobiDB-lite"/>
    </source>
</evidence>
<dbReference type="Pfam" id="PF20354">
    <property type="entry name" value="DUF6649"/>
    <property type="match status" value="1"/>
</dbReference>
<feature type="region of interest" description="Disordered" evidence="1">
    <location>
        <begin position="1"/>
        <end position="49"/>
    </location>
</feature>
<feature type="region of interest" description="Disordered" evidence="1">
    <location>
        <begin position="61"/>
        <end position="110"/>
    </location>
</feature>
<feature type="compositionally biased region" description="Low complexity" evidence="1">
    <location>
        <begin position="225"/>
        <end position="234"/>
    </location>
</feature>
<accession>A0AA38VDT4</accession>
<sequence>MEGIPAASAAVAAAAATTTFDPAVQQQHRMRRKRKADTQDTNNERLSKRLSLLNLEQNGQKLYVPVENPNAQPTPPLPTGAASALPHSVPPAPGARRRPPAAAGRDDSMMQLDDSKYKVYIYNIDDELSSSDGEAAGSDGEEGGRLVFLPDIERHLRANRIGPSIPPPVPPSPEGELAGMQLVLYGVPSSLSVPEEHDSVRKAIIEARARHREKLLHDRQGPGSGPAASGAEAPGVGGEAQQPPVSAFRPIQLDAIPEVPNAAAGAGYLNTNTWSDPGQEVGEADAMDID</sequence>
<feature type="compositionally biased region" description="Basic and acidic residues" evidence="1">
    <location>
        <begin position="36"/>
        <end position="47"/>
    </location>
</feature>
<dbReference type="EMBL" id="JANBVO010000054">
    <property type="protein sequence ID" value="KAJ9132983.1"/>
    <property type="molecule type" value="Genomic_DNA"/>
</dbReference>
<dbReference type="Proteomes" id="UP001174694">
    <property type="component" value="Unassembled WGS sequence"/>
</dbReference>
<reference evidence="2" key="1">
    <citation type="submission" date="2022-07" db="EMBL/GenBank/DDBJ databases">
        <title>Fungi with potential for degradation of polypropylene.</title>
        <authorList>
            <person name="Gostincar C."/>
        </authorList>
    </citation>
    <scope>NUCLEOTIDE SEQUENCE</scope>
    <source>
        <strain evidence="2">EXF-13308</strain>
    </source>
</reference>
<evidence type="ECO:0000313" key="3">
    <source>
        <dbReference type="Proteomes" id="UP001174694"/>
    </source>
</evidence>
<comment type="caution">
    <text evidence="2">The sequence shown here is derived from an EMBL/GenBank/DDBJ whole genome shotgun (WGS) entry which is preliminary data.</text>
</comment>
<feature type="region of interest" description="Disordered" evidence="1">
    <location>
        <begin position="217"/>
        <end position="243"/>
    </location>
</feature>
<keyword evidence="3" id="KW-1185">Reference proteome</keyword>
<evidence type="ECO:0000313" key="2">
    <source>
        <dbReference type="EMBL" id="KAJ9132983.1"/>
    </source>
</evidence>
<feature type="region of interest" description="Disordered" evidence="1">
    <location>
        <begin position="269"/>
        <end position="290"/>
    </location>
</feature>
<protein>
    <submittedName>
        <fullName evidence="2">Uncharacterized protein</fullName>
    </submittedName>
</protein>
<dbReference type="InterPro" id="IPR046591">
    <property type="entry name" value="DUF6649"/>
</dbReference>
<name>A0AA38VDT4_9PEZI</name>
<organism evidence="2 3">
    <name type="scientific">Pleurostoma richardsiae</name>
    <dbReference type="NCBI Taxonomy" id="41990"/>
    <lineage>
        <taxon>Eukaryota</taxon>
        <taxon>Fungi</taxon>
        <taxon>Dikarya</taxon>
        <taxon>Ascomycota</taxon>
        <taxon>Pezizomycotina</taxon>
        <taxon>Sordariomycetes</taxon>
        <taxon>Sordariomycetidae</taxon>
        <taxon>Calosphaeriales</taxon>
        <taxon>Pleurostomataceae</taxon>
        <taxon>Pleurostoma</taxon>
    </lineage>
</organism>
<dbReference type="AlphaFoldDB" id="A0AA38VDT4"/>
<gene>
    <name evidence="2" type="ORF">NKR23_g11065</name>
</gene>